<dbReference type="AlphaFoldDB" id="A0A6P6NHB7"/>
<keyword evidence="1" id="KW-0802">TPR repeat</keyword>
<proteinExistence type="predicted"/>
<sequence>MNPPADCAETSALKKKPDMYGERIIKEKAEKHYEAGVDAMSQSHFNKAVSCFSKAILLQSHQTEFYVQRAEAYLQLCDFQSAALDYKHACGLEPQTEAYPQRLAFVYYLQGQCCFDLGKFLEALESFTKAAELKPSFRPYHMRSLACLTALGRYSDCLQLVNNWLKMDGQSADLFTLRARLHHQLSQMTLCYHDLRSALRLKPCCPEAQALLKRMKDVAKDSHQAAVNKALKGELSDALGKINTALEYNPNKAQYYLFRGILYRRLKDFTAAIEDLVLSVEFGGAGEDPPHGDMRDRSLDLEEDAQTQLVLTYNDFAIQCFSRGLYGEGIMLLNKAIEKDRNASELFINRGDCFFKQCEWTFALADYEQAEEMDPDNTAIWLRLAIIHNTLGLHCYKDKKYQDAADKFSAAIRYNPGVGQYYENRTKAYSKVAKMEEAKMDAIRVLILEPTNDQVVPLLLSLLPGCSLTDIMSCATAQSVKTQLMAKIQAFKLAVSKVSSTGRMALVKEEGQSQKLQAEDGSEQLMKPCITSGEVQCELVKRKQQLNQAVKRALQQRPPLRYDGPRLAPVPPAHEEPGAQERPYVWRKFGGFGLNC</sequence>
<evidence type="ECO:0000256" key="2">
    <source>
        <dbReference type="SAM" id="MobiDB-lite"/>
    </source>
</evidence>
<dbReference type="PANTHER" id="PTHR45153">
    <property type="entry name" value="TETRATRICOPEPTIDE REPEAT PROTEIN 16"/>
    <property type="match status" value="1"/>
</dbReference>
<dbReference type="InterPro" id="IPR011990">
    <property type="entry name" value="TPR-like_helical_dom_sf"/>
</dbReference>
<feature type="repeat" description="TPR" evidence="1">
    <location>
        <begin position="104"/>
        <end position="137"/>
    </location>
</feature>
<gene>
    <name evidence="4" type="primary">LOC113079505</name>
</gene>
<dbReference type="PANTHER" id="PTHR45153:SF1">
    <property type="entry name" value="TETRATRICOPEPTIDE REPEAT PROTEIN 16"/>
    <property type="match status" value="1"/>
</dbReference>
<dbReference type="Pfam" id="PF00515">
    <property type="entry name" value="TPR_1"/>
    <property type="match status" value="1"/>
</dbReference>
<name>A0A6P6NHB7_CARAU</name>
<evidence type="ECO:0000256" key="1">
    <source>
        <dbReference type="PROSITE-ProRule" id="PRU00339"/>
    </source>
</evidence>
<dbReference type="InterPro" id="IPR019734">
    <property type="entry name" value="TPR_rpt"/>
</dbReference>
<reference evidence="4" key="1">
    <citation type="submission" date="2025-08" db="UniProtKB">
        <authorList>
            <consortium name="RefSeq"/>
        </authorList>
    </citation>
    <scope>IDENTIFICATION</scope>
    <source>
        <strain evidence="4">Wakin</strain>
        <tissue evidence="4">Muscle</tissue>
    </source>
</reference>
<keyword evidence="3" id="KW-1185">Reference proteome</keyword>
<feature type="region of interest" description="Disordered" evidence="2">
    <location>
        <begin position="557"/>
        <end position="579"/>
    </location>
</feature>
<organism evidence="3 4">
    <name type="scientific">Carassius auratus</name>
    <name type="common">Goldfish</name>
    <dbReference type="NCBI Taxonomy" id="7957"/>
    <lineage>
        <taxon>Eukaryota</taxon>
        <taxon>Metazoa</taxon>
        <taxon>Chordata</taxon>
        <taxon>Craniata</taxon>
        <taxon>Vertebrata</taxon>
        <taxon>Euteleostomi</taxon>
        <taxon>Actinopterygii</taxon>
        <taxon>Neopterygii</taxon>
        <taxon>Teleostei</taxon>
        <taxon>Ostariophysi</taxon>
        <taxon>Cypriniformes</taxon>
        <taxon>Cyprinidae</taxon>
        <taxon>Cyprininae</taxon>
        <taxon>Carassius</taxon>
    </lineage>
</organism>
<evidence type="ECO:0000313" key="3">
    <source>
        <dbReference type="Proteomes" id="UP000515129"/>
    </source>
</evidence>
<evidence type="ECO:0000313" key="4">
    <source>
        <dbReference type="RefSeq" id="XP_026107536.1"/>
    </source>
</evidence>
<dbReference type="OrthoDB" id="1926212at2759"/>
<dbReference type="Proteomes" id="UP000515129">
    <property type="component" value="Chromosome 5"/>
</dbReference>
<protein>
    <submittedName>
        <fullName evidence="4">Tetratricopeptide repeat protein 16 isoform X1</fullName>
    </submittedName>
</protein>
<dbReference type="KEGG" id="caua:113079505"/>
<dbReference type="SMART" id="SM00028">
    <property type="entry name" value="TPR"/>
    <property type="match status" value="10"/>
</dbReference>
<feature type="repeat" description="TPR" evidence="1">
    <location>
        <begin position="344"/>
        <end position="377"/>
    </location>
</feature>
<dbReference type="PROSITE" id="PS50005">
    <property type="entry name" value="TPR"/>
    <property type="match status" value="3"/>
</dbReference>
<dbReference type="RefSeq" id="XP_026107536.1">
    <property type="nucleotide sequence ID" value="XM_026251751.1"/>
</dbReference>
<dbReference type="Pfam" id="PF13432">
    <property type="entry name" value="TPR_16"/>
    <property type="match status" value="2"/>
</dbReference>
<dbReference type="SUPFAM" id="SSF48452">
    <property type="entry name" value="TPR-like"/>
    <property type="match status" value="3"/>
</dbReference>
<feature type="repeat" description="TPR" evidence="1">
    <location>
        <begin position="63"/>
        <end position="96"/>
    </location>
</feature>
<accession>A0A6P6NHB7</accession>
<dbReference type="Gene3D" id="1.25.40.10">
    <property type="entry name" value="Tetratricopeptide repeat domain"/>
    <property type="match status" value="5"/>
</dbReference>